<evidence type="ECO:0000259" key="4">
    <source>
        <dbReference type="SMART" id="SM00382"/>
    </source>
</evidence>
<dbReference type="PANTHER" id="PTHR23077:SF27">
    <property type="entry name" value="ATPASE FAMILY GENE 2 PROTEIN HOMOLOG A"/>
    <property type="match status" value="1"/>
</dbReference>
<feature type="domain" description="AAA+ ATPase" evidence="4">
    <location>
        <begin position="583"/>
        <end position="718"/>
    </location>
</feature>
<dbReference type="InterPro" id="IPR003959">
    <property type="entry name" value="ATPase_AAA_core"/>
</dbReference>
<dbReference type="OrthoDB" id="27435at2759"/>
<feature type="domain" description="AAA+ ATPase" evidence="4">
    <location>
        <begin position="316"/>
        <end position="455"/>
    </location>
</feature>
<evidence type="ECO:0000256" key="1">
    <source>
        <dbReference type="ARBA" id="ARBA00022737"/>
    </source>
</evidence>
<dbReference type="InterPro" id="IPR027417">
    <property type="entry name" value="P-loop_NTPase"/>
</dbReference>
<dbReference type="Pfam" id="PF00004">
    <property type="entry name" value="AAA"/>
    <property type="match status" value="2"/>
</dbReference>
<keyword evidence="6" id="KW-1185">Reference proteome</keyword>
<dbReference type="InterPro" id="IPR003593">
    <property type="entry name" value="AAA+_ATPase"/>
</dbReference>
<evidence type="ECO:0000256" key="3">
    <source>
        <dbReference type="ARBA" id="ARBA00022840"/>
    </source>
</evidence>
<dbReference type="AlphaFoldDB" id="A0A9Q0NAU2"/>
<dbReference type="EMBL" id="WJQU01000001">
    <property type="protein sequence ID" value="KAJ6646893.1"/>
    <property type="molecule type" value="Genomic_DNA"/>
</dbReference>
<comment type="caution">
    <text evidence="5">The sequence shown here is derived from an EMBL/GenBank/DDBJ whole genome shotgun (WGS) entry which is preliminary data.</text>
</comment>
<dbReference type="InterPro" id="IPR041569">
    <property type="entry name" value="AAA_lid_3"/>
</dbReference>
<dbReference type="Proteomes" id="UP001151699">
    <property type="component" value="Chromosome A"/>
</dbReference>
<dbReference type="SUPFAM" id="SSF52540">
    <property type="entry name" value="P-loop containing nucleoside triphosphate hydrolases"/>
    <property type="match status" value="2"/>
</dbReference>
<keyword evidence="1" id="KW-0677">Repeat</keyword>
<dbReference type="Gene3D" id="1.10.8.60">
    <property type="match status" value="2"/>
</dbReference>
<keyword evidence="3" id="KW-0067">ATP-binding</keyword>
<sequence length="808" mass="90698">MKSTRHNKSFNSSSKKDEITWLLCENCTVYLSSKDSNKHGEDCPLPNEVHESSLYKYPFIQNKRFVTRLCEKTDADGILSDELFNSLGLRCLNNFVFVSETVMNLCEWTVGDSVVLQSLCKNSAPVVRKLWPVSDKTTSNAFVTAQEIYTTWKDTPFVNITKLPYDPPPATDIKILPTDPNEIDPKMYKDLLHIISTNLYNTVVCVDNSFIIEFFNKTFSFLVKHIVRQDYSSLIEDIEEKFKSLHLSHSIDKYCLVTRRTNIEIIKTEDVKEIETNVDSTDKLDSIGGLNNVITEIKEAMDLAFGIAKPMKGIEISRAILLHGHSGCGKSLLCNALAAQTDALVVTINASEIFSKYFGETEANLLQHFTKAFKNYPHPTFVVVEEIVNICAKDNKEDSSKRISSAFSQILDSIHNKKEGSRTFLLATTSFIENINPAVRRNGRFDIEIEIPVPNPKAREDILTKILSKIENTLTPDDVKHLANESTHGFVGADLSSLIRKSVMLASKKNTSDLGEKVTLTLSDIQHGLCYVKPSAMREVLIESPNVRWTDIGGQDKLKLQLKQSIEWPLTHPDTYVRLGIVPPRGILMFGPPGCSKTMIAKALATESKLNFLSIKGPELFSMWVGESERAVRDLFRKARQVAPAIIFFDEIDAIGGERSTGSSVKERVLAQLLTEMDGVNALNNVTIVAATNRPDLIDKALMRPGRIDRIVYVQLPDVPTRTEIFKIKFKNMPIAEDVNLDELVNATDGYSGAEVQAVCQEAAMKALEENIDATIVNWKHFQDALVVVQPRTNSDLLNLYEEYLKKF</sequence>
<dbReference type="GO" id="GO:0005737">
    <property type="term" value="C:cytoplasm"/>
    <property type="evidence" value="ECO:0007669"/>
    <property type="project" value="TreeGrafter"/>
</dbReference>
<dbReference type="SMART" id="SM00382">
    <property type="entry name" value="AAA"/>
    <property type="match status" value="2"/>
</dbReference>
<keyword evidence="2" id="KW-0547">Nucleotide-binding</keyword>
<evidence type="ECO:0000313" key="5">
    <source>
        <dbReference type="EMBL" id="KAJ6646893.1"/>
    </source>
</evidence>
<dbReference type="FunFam" id="1.10.8.60:FF:000069">
    <property type="entry name" value="spermatogenesis-associated protein 5 isoform X1"/>
    <property type="match status" value="1"/>
</dbReference>
<name>A0A9Q0NAU2_9DIPT</name>
<reference evidence="5" key="1">
    <citation type="submission" date="2022-07" db="EMBL/GenBank/DDBJ databases">
        <authorList>
            <person name="Trinca V."/>
            <person name="Uliana J.V.C."/>
            <person name="Torres T.T."/>
            <person name="Ward R.J."/>
            <person name="Monesi N."/>
        </authorList>
    </citation>
    <scope>NUCLEOTIDE SEQUENCE</scope>
    <source>
        <strain evidence="5">HSMRA1968</strain>
        <tissue evidence="5">Whole embryos</tissue>
    </source>
</reference>
<proteinExistence type="predicted"/>
<dbReference type="InterPro" id="IPR050168">
    <property type="entry name" value="AAA_ATPase_domain"/>
</dbReference>
<dbReference type="GO" id="GO:0005524">
    <property type="term" value="F:ATP binding"/>
    <property type="evidence" value="ECO:0007669"/>
    <property type="project" value="UniProtKB-KW"/>
</dbReference>
<dbReference type="CDD" id="cd19511">
    <property type="entry name" value="RecA-like_CDC48_r2-like"/>
    <property type="match status" value="1"/>
</dbReference>
<dbReference type="InterPro" id="IPR003960">
    <property type="entry name" value="ATPase_AAA_CS"/>
</dbReference>
<dbReference type="PANTHER" id="PTHR23077">
    <property type="entry name" value="AAA-FAMILY ATPASE"/>
    <property type="match status" value="1"/>
</dbReference>
<dbReference type="FunFam" id="3.40.50.300:FF:000018">
    <property type="entry name" value="Cell division control 48"/>
    <property type="match status" value="1"/>
</dbReference>
<evidence type="ECO:0000256" key="2">
    <source>
        <dbReference type="ARBA" id="ARBA00022741"/>
    </source>
</evidence>
<protein>
    <submittedName>
        <fullName evidence="5">ATPase family protein 2 like</fullName>
    </submittedName>
</protein>
<dbReference type="Gene3D" id="3.40.50.300">
    <property type="entry name" value="P-loop containing nucleotide triphosphate hydrolases"/>
    <property type="match status" value="2"/>
</dbReference>
<gene>
    <name evidence="5" type="primary">Spata5</name>
    <name evidence="5" type="ORF">Bhyg_02107</name>
</gene>
<organism evidence="5 6">
    <name type="scientific">Pseudolycoriella hygida</name>
    <dbReference type="NCBI Taxonomy" id="35572"/>
    <lineage>
        <taxon>Eukaryota</taxon>
        <taxon>Metazoa</taxon>
        <taxon>Ecdysozoa</taxon>
        <taxon>Arthropoda</taxon>
        <taxon>Hexapoda</taxon>
        <taxon>Insecta</taxon>
        <taxon>Pterygota</taxon>
        <taxon>Neoptera</taxon>
        <taxon>Endopterygota</taxon>
        <taxon>Diptera</taxon>
        <taxon>Nematocera</taxon>
        <taxon>Sciaroidea</taxon>
        <taxon>Sciaridae</taxon>
        <taxon>Pseudolycoriella</taxon>
    </lineage>
</organism>
<dbReference type="Pfam" id="PF17862">
    <property type="entry name" value="AAA_lid_3"/>
    <property type="match status" value="1"/>
</dbReference>
<dbReference type="GO" id="GO:0016887">
    <property type="term" value="F:ATP hydrolysis activity"/>
    <property type="evidence" value="ECO:0007669"/>
    <property type="project" value="InterPro"/>
</dbReference>
<dbReference type="PROSITE" id="PS00674">
    <property type="entry name" value="AAA"/>
    <property type="match status" value="1"/>
</dbReference>
<accession>A0A9Q0NAU2</accession>
<evidence type="ECO:0000313" key="6">
    <source>
        <dbReference type="Proteomes" id="UP001151699"/>
    </source>
</evidence>